<name>A0ABQ3U2E5_STRHY</name>
<protein>
    <submittedName>
        <fullName evidence="1">Uncharacterized protein</fullName>
    </submittedName>
</protein>
<keyword evidence="2" id="KW-1185">Reference proteome</keyword>
<dbReference type="Proteomes" id="UP001054854">
    <property type="component" value="Unassembled WGS sequence"/>
</dbReference>
<organism evidence="1 2">
    <name type="scientific">Streptomyces hygroscopicus</name>
    <dbReference type="NCBI Taxonomy" id="1912"/>
    <lineage>
        <taxon>Bacteria</taxon>
        <taxon>Bacillati</taxon>
        <taxon>Actinomycetota</taxon>
        <taxon>Actinomycetes</taxon>
        <taxon>Kitasatosporales</taxon>
        <taxon>Streptomycetaceae</taxon>
        <taxon>Streptomyces</taxon>
        <taxon>Streptomyces violaceusniger group</taxon>
    </lineage>
</organism>
<accession>A0ABQ3U2E5</accession>
<evidence type="ECO:0000313" key="1">
    <source>
        <dbReference type="EMBL" id="GHJ29775.1"/>
    </source>
</evidence>
<reference evidence="1" key="1">
    <citation type="submission" date="2024-05" db="EMBL/GenBank/DDBJ databases">
        <title>Whole genome shotgun sequence of Streptomyces hygroscopicus NBRC 113678.</title>
        <authorList>
            <person name="Komaki H."/>
            <person name="Tamura T."/>
        </authorList>
    </citation>
    <scope>NUCLEOTIDE SEQUENCE</scope>
    <source>
        <strain evidence="1">N11-34</strain>
    </source>
</reference>
<comment type="caution">
    <text evidence="1">The sequence shown here is derived from an EMBL/GenBank/DDBJ whole genome shotgun (WGS) entry which is preliminary data.</text>
</comment>
<evidence type="ECO:0000313" key="2">
    <source>
        <dbReference type="Proteomes" id="UP001054854"/>
    </source>
</evidence>
<gene>
    <name evidence="1" type="ORF">TPA0910_42080</name>
</gene>
<dbReference type="EMBL" id="BNEK01000003">
    <property type="protein sequence ID" value="GHJ29775.1"/>
    <property type="molecule type" value="Genomic_DNA"/>
</dbReference>
<proteinExistence type="predicted"/>
<sequence length="60" mass="6996">MHDDRLEFVVQFRYGSHMFRVLAVEARGIRGQQGTDGQQHTLVTEVPLEWKEVIGKVLMR</sequence>